<dbReference type="RefSeq" id="WP_012359630.1">
    <property type="nucleotide sequence ID" value="NC_010545.1"/>
</dbReference>
<evidence type="ECO:0000256" key="19">
    <source>
        <dbReference type="ARBA" id="ARBA00047883"/>
    </source>
</evidence>
<evidence type="ECO:0000256" key="11">
    <source>
        <dbReference type="ARBA" id="ARBA00022679"/>
    </source>
</evidence>
<comment type="function">
    <text evidence="5">Catalyzes the phosphorylation of hydroxymethylpyrimidine phosphate (HMP-P) to HMP-PP, and of HMP to HMP-P.</text>
</comment>
<dbReference type="Pfam" id="PF03070">
    <property type="entry name" value="TENA_THI-4"/>
    <property type="match status" value="1"/>
</dbReference>
<dbReference type="Gene3D" id="3.40.1190.20">
    <property type="match status" value="1"/>
</dbReference>
<dbReference type="InterPro" id="IPR004305">
    <property type="entry name" value="Thiaminase-2/PQQC"/>
</dbReference>
<evidence type="ECO:0000313" key="28">
    <source>
        <dbReference type="Proteomes" id="UP000001727"/>
    </source>
</evidence>
<evidence type="ECO:0000256" key="23">
    <source>
        <dbReference type="ARBA" id="ARBA00067202"/>
    </source>
</evidence>
<dbReference type="GO" id="GO:0005829">
    <property type="term" value="C:cytosol"/>
    <property type="evidence" value="ECO:0007669"/>
    <property type="project" value="TreeGrafter"/>
</dbReference>
<dbReference type="eggNOG" id="COG0351">
    <property type="taxonomic scope" value="Bacteria"/>
</dbReference>
<protein>
    <recommendedName>
        <fullName evidence="23">Thiamine biosynthesis multifunctional protein ThiED</fullName>
        <ecNumber evidence="9">2.5.1.3</ecNumber>
        <ecNumber evidence="8">2.7.1.49</ecNumber>
        <ecNumber evidence="10">2.7.4.7</ecNumber>
    </recommendedName>
</protein>
<keyword evidence="28" id="KW-1185">Reference proteome</keyword>
<feature type="domain" description="Thiaminase-2/PQQC" evidence="25">
    <location>
        <begin position="342"/>
        <end position="541"/>
    </location>
</feature>
<accession>B1VEZ8</accession>
<evidence type="ECO:0000259" key="26">
    <source>
        <dbReference type="Pfam" id="PF08543"/>
    </source>
</evidence>
<dbReference type="PANTHER" id="PTHR20858:SF17">
    <property type="entry name" value="HYDROXYMETHYLPYRIMIDINE_PHOSPHOMETHYLPYRIMIDINE KINASE THI20-RELATED"/>
    <property type="match status" value="1"/>
</dbReference>
<evidence type="ECO:0000256" key="7">
    <source>
        <dbReference type="ARBA" id="ARBA00005165"/>
    </source>
</evidence>
<dbReference type="GO" id="GO:0008972">
    <property type="term" value="F:phosphomethylpyrimidine kinase activity"/>
    <property type="evidence" value="ECO:0007669"/>
    <property type="project" value="UniProtKB-EC"/>
</dbReference>
<keyword evidence="13 27" id="KW-0418">Kinase</keyword>
<evidence type="ECO:0000256" key="16">
    <source>
        <dbReference type="ARBA" id="ARBA00023268"/>
    </source>
</evidence>
<evidence type="ECO:0000256" key="20">
    <source>
        <dbReference type="ARBA" id="ARBA00061283"/>
    </source>
</evidence>
<dbReference type="GO" id="GO:0009229">
    <property type="term" value="P:thiamine diphosphate biosynthetic process"/>
    <property type="evidence" value="ECO:0007669"/>
    <property type="project" value="UniProtKB-UniPathway"/>
</dbReference>
<comment type="similarity">
    <text evidence="21">In the central section; belongs to the ThiD family.</text>
</comment>
<dbReference type="Pfam" id="PF08543">
    <property type="entry name" value="Phos_pyr_kin"/>
    <property type="match status" value="1"/>
</dbReference>
<dbReference type="EC" id="2.7.1.49" evidence="8"/>
<dbReference type="EC" id="2.7.4.7" evidence="10"/>
<keyword evidence="12" id="KW-0547">Nucleotide-binding</keyword>
<sequence>MHHSTLSNQPGTSGDATANTANANPTPAIPRVLSIAGTDPSGGAGQTADLKSIAAAGGYGMSVITALVSQNTHGVQAIEEIDHDFVRKQFDSVFGDVTVDAIKIGMLGDAATVALVREALRDNPAPVVVLDPVMVSSSGHRLLEEDAEDAVRGLVADVDVITPNVPELAVLTGKDAATDYDAAVAQAQPLARENDTIVIVKGGHLSGERADNAVVYPDGRVDRVPTYRIDTRNTHGTGCSLSSALATRMGLGEDAGTALRWSTRWLHEAIENGEKLQVGDGTGFGPVDHSHRSRRLEQVASSEIWPHLRGELPEGQGYAAAPTPHLEPAGPHTRRLWELTGQVWQEIMELPFIRGLASGRLPEEDFNFYLAQDALYLNRYSRALAELSTKAPDSAGQVMWANSAAGCIEGEAELHRSWLKGRGIEDASANPVAPSPVTLAYTNFLVATAAVEPYVCGVAGVLPCFWLYAEIGLELTRANHDAHPFKAWLDTYADEEFLSGAREAIQRTEAAFEAASEEEREAATSAYLNAAVYEREFFDQADRRW</sequence>
<dbReference type="CDD" id="cd01169">
    <property type="entry name" value="HMPP_kinase"/>
    <property type="match status" value="1"/>
</dbReference>
<evidence type="ECO:0000256" key="22">
    <source>
        <dbReference type="ARBA" id="ARBA00061559"/>
    </source>
</evidence>
<evidence type="ECO:0000256" key="2">
    <source>
        <dbReference type="ARBA" id="ARBA00000565"/>
    </source>
</evidence>
<organism evidence="27 28">
    <name type="scientific">Corynebacterium urealyticum (strain ATCC 43042 / DSM 7109)</name>
    <dbReference type="NCBI Taxonomy" id="504474"/>
    <lineage>
        <taxon>Bacteria</taxon>
        <taxon>Bacillati</taxon>
        <taxon>Actinomycetota</taxon>
        <taxon>Actinomycetes</taxon>
        <taxon>Mycobacteriales</taxon>
        <taxon>Corynebacteriaceae</taxon>
        <taxon>Corynebacterium</taxon>
    </lineage>
</organism>
<gene>
    <name evidence="27" type="ordered locus">cu0377</name>
</gene>
<dbReference type="GO" id="GO:0004789">
    <property type="term" value="F:thiamine-phosphate diphosphorylase activity"/>
    <property type="evidence" value="ECO:0007669"/>
    <property type="project" value="UniProtKB-EC"/>
</dbReference>
<dbReference type="NCBIfam" id="TIGR00097">
    <property type="entry name" value="HMP-P_kinase"/>
    <property type="match status" value="1"/>
</dbReference>
<evidence type="ECO:0000256" key="10">
    <source>
        <dbReference type="ARBA" id="ARBA00012963"/>
    </source>
</evidence>
<dbReference type="SUPFAM" id="SSF53613">
    <property type="entry name" value="Ribokinase-like"/>
    <property type="match status" value="1"/>
</dbReference>
<evidence type="ECO:0000256" key="18">
    <source>
        <dbReference type="ARBA" id="ARBA00047851"/>
    </source>
</evidence>
<evidence type="ECO:0000256" key="12">
    <source>
        <dbReference type="ARBA" id="ARBA00022741"/>
    </source>
</evidence>
<comment type="function">
    <text evidence="4">Condenses 4-methyl-5-(beta-hydroxyethyl)thiazole monophosphate (THZ-P) and 2-methyl-4-amino-5-hydroxymethyl pyrimidine pyrophosphate (HMP-PP) to form thiamine monophosphate (TMP).</text>
</comment>
<dbReference type="CDD" id="cd19365">
    <property type="entry name" value="TenA_C-like"/>
    <property type="match status" value="1"/>
</dbReference>
<dbReference type="KEGG" id="cur:cu0377"/>
<keyword evidence="14" id="KW-0067">ATP-binding</keyword>
<evidence type="ECO:0000313" key="27">
    <source>
        <dbReference type="EMBL" id="CAQ04337.1"/>
    </source>
</evidence>
<evidence type="ECO:0000256" key="5">
    <source>
        <dbReference type="ARBA" id="ARBA00003848"/>
    </source>
</evidence>
<comment type="pathway">
    <text evidence="6">Cofactor biosynthesis; thiamine diphosphate biosynthesis; 4-amino-2-methyl-5-diphosphomethylpyrimidine from 5-amino-1-(5-phospho-D-ribosyl)imidazole: step 3/3.</text>
</comment>
<dbReference type="InterPro" id="IPR013749">
    <property type="entry name" value="PM/HMP-P_kinase-1"/>
</dbReference>
<dbReference type="UniPathway" id="UPA00060">
    <property type="reaction ID" value="UER00138"/>
</dbReference>
<proteinExistence type="inferred from homology"/>
<keyword evidence="11 27" id="KW-0808">Transferase</keyword>
<keyword evidence="16" id="KW-0511">Multifunctional enzyme</keyword>
<comment type="pathway">
    <text evidence="7">Cofactor biosynthesis; thiamine diphosphate biosynthesis; thiamine phosphate from 4-amino-2-methyl-5-diphosphomethylpyrimidine and 4-methyl-5-(2-phosphoethyl)-thiazole: step 1/1.</text>
</comment>
<dbReference type="Gene3D" id="1.20.910.10">
    <property type="entry name" value="Heme oxygenase-like"/>
    <property type="match status" value="1"/>
</dbReference>
<evidence type="ECO:0000259" key="25">
    <source>
        <dbReference type="Pfam" id="PF03070"/>
    </source>
</evidence>
<comment type="catalytic activity">
    <reaction evidence="18">
        <text>2-(2-carboxy-4-methylthiazol-5-yl)ethyl phosphate + 4-amino-2-methyl-5-(diphosphooxymethyl)pyrimidine + 2 H(+) = thiamine phosphate + CO2 + diphosphate</text>
        <dbReference type="Rhea" id="RHEA:47848"/>
        <dbReference type="ChEBI" id="CHEBI:15378"/>
        <dbReference type="ChEBI" id="CHEBI:16526"/>
        <dbReference type="ChEBI" id="CHEBI:33019"/>
        <dbReference type="ChEBI" id="CHEBI:37575"/>
        <dbReference type="ChEBI" id="CHEBI:57841"/>
        <dbReference type="ChEBI" id="CHEBI:62890"/>
        <dbReference type="EC" id="2.5.1.3"/>
    </reaction>
</comment>
<dbReference type="EC" id="2.5.1.3" evidence="9"/>
<evidence type="ECO:0000256" key="14">
    <source>
        <dbReference type="ARBA" id="ARBA00022840"/>
    </source>
</evidence>
<comment type="similarity">
    <text evidence="20">In the N-terminal section; belongs to the thiamine-phosphate synthase family.</text>
</comment>
<dbReference type="STRING" id="504474.cu0377"/>
<dbReference type="GO" id="GO:0005524">
    <property type="term" value="F:ATP binding"/>
    <property type="evidence" value="ECO:0007669"/>
    <property type="project" value="UniProtKB-KW"/>
</dbReference>
<evidence type="ECO:0000256" key="13">
    <source>
        <dbReference type="ARBA" id="ARBA00022777"/>
    </source>
</evidence>
<evidence type="ECO:0000256" key="6">
    <source>
        <dbReference type="ARBA" id="ARBA00004769"/>
    </source>
</evidence>
<evidence type="ECO:0000256" key="1">
    <source>
        <dbReference type="ARBA" id="ARBA00000151"/>
    </source>
</evidence>
<comment type="similarity">
    <text evidence="22">In the C-terminal section; belongs to the thiaminase-2 family.</text>
</comment>
<dbReference type="GeneID" id="60605179"/>
<evidence type="ECO:0000256" key="17">
    <source>
        <dbReference type="ARBA" id="ARBA00047334"/>
    </source>
</evidence>
<dbReference type="InterPro" id="IPR004399">
    <property type="entry name" value="HMP/HMP-P_kinase_dom"/>
</dbReference>
<dbReference type="InterPro" id="IPR029056">
    <property type="entry name" value="Ribokinase-like"/>
</dbReference>
<evidence type="ECO:0000256" key="15">
    <source>
        <dbReference type="ARBA" id="ARBA00022977"/>
    </source>
</evidence>
<evidence type="ECO:0000256" key="9">
    <source>
        <dbReference type="ARBA" id="ARBA00012830"/>
    </source>
</evidence>
<feature type="compositionally biased region" description="Low complexity" evidence="24">
    <location>
        <begin position="16"/>
        <end position="30"/>
    </location>
</feature>
<dbReference type="SUPFAM" id="SSF48613">
    <property type="entry name" value="Heme oxygenase-like"/>
    <property type="match status" value="1"/>
</dbReference>
<evidence type="ECO:0000256" key="4">
    <source>
        <dbReference type="ARBA" id="ARBA00003814"/>
    </source>
</evidence>
<feature type="compositionally biased region" description="Polar residues" evidence="24">
    <location>
        <begin position="1"/>
        <end position="15"/>
    </location>
</feature>
<reference evidence="27 28" key="1">
    <citation type="journal article" date="2008" name="J. Biotechnol.">
        <title>The lifestyle of Corynebacterium urealyticum derived from its complete genome sequence established by pyrosequencing.</title>
        <authorList>
            <person name="Tauch A."/>
            <person name="Trost E."/>
            <person name="Tilker A."/>
            <person name="Ludewig U."/>
            <person name="Schneiker S."/>
            <person name="Goesmann A."/>
            <person name="Arnold W."/>
            <person name="Bekel T."/>
            <person name="Brinkrolf K."/>
            <person name="Brune I."/>
            <person name="Goetker S."/>
            <person name="Kalinowski J."/>
            <person name="Kamp P.-B."/>
            <person name="Lobo F.P."/>
            <person name="Viehoever P."/>
            <person name="Weisshaar B."/>
            <person name="Soriano F."/>
            <person name="Droege M."/>
            <person name="Puehler A."/>
        </authorList>
    </citation>
    <scope>NUCLEOTIDE SEQUENCE [LARGE SCALE GENOMIC DNA]</scope>
    <source>
        <strain evidence="28">ATCC 43042 / DSM 7109</strain>
    </source>
</reference>
<evidence type="ECO:0000256" key="24">
    <source>
        <dbReference type="SAM" id="MobiDB-lite"/>
    </source>
</evidence>
<dbReference type="PANTHER" id="PTHR20858">
    <property type="entry name" value="PHOSPHOMETHYLPYRIMIDINE KINASE"/>
    <property type="match status" value="1"/>
</dbReference>
<comment type="catalytic activity">
    <reaction evidence="1">
        <text>4-amino-5-hydroxymethyl-2-methylpyrimidine + ATP = 4-amino-2-methyl-5-(phosphooxymethyl)pyrimidine + ADP + H(+)</text>
        <dbReference type="Rhea" id="RHEA:23096"/>
        <dbReference type="ChEBI" id="CHEBI:15378"/>
        <dbReference type="ChEBI" id="CHEBI:16892"/>
        <dbReference type="ChEBI" id="CHEBI:30616"/>
        <dbReference type="ChEBI" id="CHEBI:58354"/>
        <dbReference type="ChEBI" id="CHEBI:456216"/>
        <dbReference type="EC" id="2.7.1.49"/>
    </reaction>
</comment>
<dbReference type="AlphaFoldDB" id="B1VEZ8"/>
<keyword evidence="15" id="KW-0784">Thiamine biosynthesis</keyword>
<comment type="cofactor">
    <cofactor evidence="3">
        <name>Mg(2+)</name>
        <dbReference type="ChEBI" id="CHEBI:18420"/>
    </cofactor>
</comment>
<dbReference type="GO" id="GO:0009228">
    <property type="term" value="P:thiamine biosynthetic process"/>
    <property type="evidence" value="ECO:0007669"/>
    <property type="project" value="UniProtKB-KW"/>
</dbReference>
<evidence type="ECO:0000256" key="8">
    <source>
        <dbReference type="ARBA" id="ARBA00012135"/>
    </source>
</evidence>
<dbReference type="NCBIfam" id="NF011301">
    <property type="entry name" value="PRK14713.1"/>
    <property type="match status" value="1"/>
</dbReference>
<dbReference type="FunFam" id="3.40.1190.20:FF:000003">
    <property type="entry name" value="Phosphomethylpyrimidine kinase ThiD"/>
    <property type="match status" value="1"/>
</dbReference>
<comment type="catalytic activity">
    <reaction evidence="17">
        <text>4-methyl-5-(2-phosphooxyethyl)-thiazole + 4-amino-2-methyl-5-(diphosphooxymethyl)pyrimidine + H(+) = thiamine phosphate + diphosphate</text>
        <dbReference type="Rhea" id="RHEA:22328"/>
        <dbReference type="ChEBI" id="CHEBI:15378"/>
        <dbReference type="ChEBI" id="CHEBI:33019"/>
        <dbReference type="ChEBI" id="CHEBI:37575"/>
        <dbReference type="ChEBI" id="CHEBI:57841"/>
        <dbReference type="ChEBI" id="CHEBI:58296"/>
        <dbReference type="EC" id="2.5.1.3"/>
    </reaction>
</comment>
<dbReference type="EMBL" id="AM942444">
    <property type="protein sequence ID" value="CAQ04337.1"/>
    <property type="molecule type" value="Genomic_DNA"/>
</dbReference>
<feature type="region of interest" description="Disordered" evidence="24">
    <location>
        <begin position="1"/>
        <end position="46"/>
    </location>
</feature>
<dbReference type="InterPro" id="IPR016084">
    <property type="entry name" value="Haem_Oase-like_multi-hlx"/>
</dbReference>
<comment type="catalytic activity">
    <reaction evidence="2">
        <text>4-amino-2-methyl-5-(phosphooxymethyl)pyrimidine + ATP = 4-amino-2-methyl-5-(diphosphooxymethyl)pyrimidine + ADP</text>
        <dbReference type="Rhea" id="RHEA:19893"/>
        <dbReference type="ChEBI" id="CHEBI:30616"/>
        <dbReference type="ChEBI" id="CHEBI:57841"/>
        <dbReference type="ChEBI" id="CHEBI:58354"/>
        <dbReference type="ChEBI" id="CHEBI:456216"/>
        <dbReference type="EC" id="2.7.4.7"/>
    </reaction>
</comment>
<name>B1VEZ8_CORU7</name>
<dbReference type="GO" id="GO:0008902">
    <property type="term" value="F:hydroxymethylpyrimidine kinase activity"/>
    <property type="evidence" value="ECO:0007669"/>
    <property type="project" value="UniProtKB-EC"/>
</dbReference>
<dbReference type="eggNOG" id="COG0819">
    <property type="taxonomic scope" value="Bacteria"/>
</dbReference>
<evidence type="ECO:0000256" key="21">
    <source>
        <dbReference type="ARBA" id="ARBA00061288"/>
    </source>
</evidence>
<comment type="catalytic activity">
    <reaction evidence="19">
        <text>2-[(2R,5Z)-2-carboxy-4-methylthiazol-5(2H)-ylidene]ethyl phosphate + 4-amino-2-methyl-5-(diphosphooxymethyl)pyrimidine + 2 H(+) = thiamine phosphate + CO2 + diphosphate</text>
        <dbReference type="Rhea" id="RHEA:47844"/>
        <dbReference type="ChEBI" id="CHEBI:15378"/>
        <dbReference type="ChEBI" id="CHEBI:16526"/>
        <dbReference type="ChEBI" id="CHEBI:33019"/>
        <dbReference type="ChEBI" id="CHEBI:37575"/>
        <dbReference type="ChEBI" id="CHEBI:57841"/>
        <dbReference type="ChEBI" id="CHEBI:62899"/>
        <dbReference type="EC" id="2.5.1.3"/>
    </reaction>
</comment>
<evidence type="ECO:0000256" key="3">
    <source>
        <dbReference type="ARBA" id="ARBA00001946"/>
    </source>
</evidence>
<feature type="domain" description="Pyridoxamine kinase/Phosphomethylpyrimidine kinase" evidence="26">
    <location>
        <begin position="39"/>
        <end position="283"/>
    </location>
</feature>
<dbReference type="HOGENOM" id="CLU_020520_2_0_11"/>
<dbReference type="Proteomes" id="UP000001727">
    <property type="component" value="Chromosome"/>
</dbReference>